<organism evidence="4 5">
    <name type="scientific">Sphaeroforma arctica JP610</name>
    <dbReference type="NCBI Taxonomy" id="667725"/>
    <lineage>
        <taxon>Eukaryota</taxon>
        <taxon>Ichthyosporea</taxon>
        <taxon>Ichthyophonida</taxon>
        <taxon>Sphaeroforma</taxon>
    </lineage>
</organism>
<dbReference type="PROSITE" id="PS51455">
    <property type="entry name" value="PIPK"/>
    <property type="match status" value="1"/>
</dbReference>
<dbReference type="Pfam" id="PF01504">
    <property type="entry name" value="PIP5K"/>
    <property type="match status" value="1"/>
</dbReference>
<keyword evidence="5" id="KW-1185">Reference proteome</keyword>
<keyword evidence="1" id="KW-0808">Transferase</keyword>
<evidence type="ECO:0000313" key="4">
    <source>
        <dbReference type="EMBL" id="KNC79896.1"/>
    </source>
</evidence>
<dbReference type="SUPFAM" id="SSF56104">
    <property type="entry name" value="SAICAR synthase-like"/>
    <property type="match status" value="1"/>
</dbReference>
<dbReference type="InterPro" id="IPR027483">
    <property type="entry name" value="PInositol-4-P-4/5-kinase_C_sf"/>
</dbReference>
<gene>
    <name evidence="4" type="ORF">SARC_07716</name>
</gene>
<name>A0A0L0FTJ7_9EUKA</name>
<feature type="compositionally biased region" description="Acidic residues" evidence="2">
    <location>
        <begin position="102"/>
        <end position="111"/>
    </location>
</feature>
<feature type="compositionally biased region" description="Basic and acidic residues" evidence="2">
    <location>
        <begin position="162"/>
        <end position="174"/>
    </location>
</feature>
<dbReference type="GO" id="GO:0005886">
    <property type="term" value="C:plasma membrane"/>
    <property type="evidence" value="ECO:0007669"/>
    <property type="project" value="TreeGrafter"/>
</dbReference>
<dbReference type="RefSeq" id="XP_014153798.1">
    <property type="nucleotide sequence ID" value="XM_014298323.1"/>
</dbReference>
<dbReference type="Gene3D" id="3.30.810.10">
    <property type="entry name" value="2-Layer Sandwich"/>
    <property type="match status" value="1"/>
</dbReference>
<feature type="compositionally biased region" description="Basic and acidic residues" evidence="2">
    <location>
        <begin position="112"/>
        <end position="152"/>
    </location>
</feature>
<proteinExistence type="predicted"/>
<evidence type="ECO:0000259" key="3">
    <source>
        <dbReference type="PROSITE" id="PS51455"/>
    </source>
</evidence>
<dbReference type="PANTHER" id="PTHR23086:SF101">
    <property type="entry name" value="LP03320P-RELATED"/>
    <property type="match status" value="1"/>
</dbReference>
<keyword evidence="1" id="KW-0418">Kinase</keyword>
<dbReference type="STRING" id="667725.A0A0L0FTJ7"/>
<evidence type="ECO:0000256" key="2">
    <source>
        <dbReference type="SAM" id="MobiDB-lite"/>
    </source>
</evidence>
<evidence type="ECO:0000313" key="5">
    <source>
        <dbReference type="Proteomes" id="UP000054560"/>
    </source>
</evidence>
<dbReference type="GO" id="GO:0046854">
    <property type="term" value="P:phosphatidylinositol phosphate biosynthetic process"/>
    <property type="evidence" value="ECO:0007669"/>
    <property type="project" value="TreeGrafter"/>
</dbReference>
<feature type="non-terminal residue" evidence="4">
    <location>
        <position position="1"/>
    </location>
</feature>
<dbReference type="GO" id="GO:0005524">
    <property type="term" value="F:ATP binding"/>
    <property type="evidence" value="ECO:0007669"/>
    <property type="project" value="UniProtKB-UniRule"/>
</dbReference>
<keyword evidence="1" id="KW-0067">ATP-binding</keyword>
<dbReference type="SMART" id="SM00330">
    <property type="entry name" value="PIPKc"/>
    <property type="match status" value="1"/>
</dbReference>
<dbReference type="OrthoDB" id="70770at2759"/>
<dbReference type="GeneID" id="25908220"/>
<dbReference type="InterPro" id="IPR023610">
    <property type="entry name" value="PInositol-4/5-P-5/4-kinase"/>
</dbReference>
<protein>
    <recommendedName>
        <fullName evidence="3">PIPK domain-containing protein</fullName>
    </recommendedName>
</protein>
<evidence type="ECO:0000256" key="1">
    <source>
        <dbReference type="PROSITE-ProRule" id="PRU00781"/>
    </source>
</evidence>
<feature type="domain" description="PIPK" evidence="3">
    <location>
        <begin position="1"/>
        <end position="285"/>
    </location>
</feature>
<sequence length="299" mass="33154">GSTWARVASPKERKKRSPTLKDLDFISLHSTGILLSEETYNAFARTLRRDVRVLTSFGIMDYSLLVGVHFLSDNSARALHQSTDMSDAQPKLRARTPTIPEAEAEDIDEDHTDGSTHTHTHTHIDTSHDTSSHTTEHEHRRIVTNQDSEKGRGGAKVGADGDAGHTEMSHDEHIGPTSTTGNAAAALPHQQSTVRAHKYKFSSMAETLSMHQANEGDLGEGLLGFTSTGKPLLLFIGVIDVLQNYAIAKKLEHTFKAVMYNSKTVSVCNPDYYECRYLQFCLDFAFRPMTVEQLRGMAR</sequence>
<dbReference type="GO" id="GO:0016308">
    <property type="term" value="F:1-phosphatidylinositol-4-phosphate 5-kinase activity"/>
    <property type="evidence" value="ECO:0007669"/>
    <property type="project" value="TreeGrafter"/>
</dbReference>
<reference evidence="4 5" key="1">
    <citation type="submission" date="2011-02" db="EMBL/GenBank/DDBJ databases">
        <title>The Genome Sequence of Sphaeroforma arctica JP610.</title>
        <authorList>
            <consortium name="The Broad Institute Genome Sequencing Platform"/>
            <person name="Russ C."/>
            <person name="Cuomo C."/>
            <person name="Young S.K."/>
            <person name="Zeng Q."/>
            <person name="Gargeya S."/>
            <person name="Alvarado L."/>
            <person name="Berlin A."/>
            <person name="Chapman S.B."/>
            <person name="Chen Z."/>
            <person name="Freedman E."/>
            <person name="Gellesch M."/>
            <person name="Goldberg J."/>
            <person name="Griggs A."/>
            <person name="Gujja S."/>
            <person name="Heilman E."/>
            <person name="Heiman D."/>
            <person name="Howarth C."/>
            <person name="Mehta T."/>
            <person name="Neiman D."/>
            <person name="Pearson M."/>
            <person name="Roberts A."/>
            <person name="Saif S."/>
            <person name="Shea T."/>
            <person name="Shenoy N."/>
            <person name="Sisk P."/>
            <person name="Stolte C."/>
            <person name="Sykes S."/>
            <person name="White J."/>
            <person name="Yandava C."/>
            <person name="Burger G."/>
            <person name="Gray M.W."/>
            <person name="Holland P.W.H."/>
            <person name="King N."/>
            <person name="Lang F.B.F."/>
            <person name="Roger A.J."/>
            <person name="Ruiz-Trillo I."/>
            <person name="Haas B."/>
            <person name="Nusbaum C."/>
            <person name="Birren B."/>
        </authorList>
    </citation>
    <scope>NUCLEOTIDE SEQUENCE [LARGE SCALE GENOMIC DNA]</scope>
    <source>
        <strain evidence="4 5">JP610</strain>
    </source>
</reference>
<dbReference type="InterPro" id="IPR002498">
    <property type="entry name" value="PInositol-4-P-4/5-kinase_core"/>
</dbReference>
<dbReference type="EMBL" id="KQ242227">
    <property type="protein sequence ID" value="KNC79896.1"/>
    <property type="molecule type" value="Genomic_DNA"/>
</dbReference>
<keyword evidence="1" id="KW-0547">Nucleotide-binding</keyword>
<dbReference type="PANTHER" id="PTHR23086">
    <property type="entry name" value="PHOSPHATIDYLINOSITOL-4-PHOSPHATE 5-KINASE"/>
    <property type="match status" value="1"/>
</dbReference>
<dbReference type="eggNOG" id="KOG0229">
    <property type="taxonomic scope" value="Eukaryota"/>
</dbReference>
<dbReference type="AlphaFoldDB" id="A0A0L0FTJ7"/>
<feature type="region of interest" description="Disordered" evidence="2">
    <location>
        <begin position="99"/>
        <end position="191"/>
    </location>
</feature>
<accession>A0A0L0FTJ7</accession>
<dbReference type="Proteomes" id="UP000054560">
    <property type="component" value="Unassembled WGS sequence"/>
</dbReference>